<dbReference type="RefSeq" id="WP_048082442.1">
    <property type="nucleotide sequence ID" value="NZ_JAPVER010000020.1"/>
</dbReference>
<dbReference type="Proteomes" id="UP001068021">
    <property type="component" value="Unassembled WGS sequence"/>
</dbReference>
<keyword evidence="1" id="KW-0812">Transmembrane</keyword>
<organism evidence="3">
    <name type="scientific">Methanobacterium veterum</name>
    <dbReference type="NCBI Taxonomy" id="408577"/>
    <lineage>
        <taxon>Archaea</taxon>
        <taxon>Methanobacteriati</taxon>
        <taxon>Methanobacteriota</taxon>
        <taxon>Methanomada group</taxon>
        <taxon>Methanobacteria</taxon>
        <taxon>Methanobacteriales</taxon>
        <taxon>Methanobacteriaceae</taxon>
        <taxon>Methanobacterium</taxon>
    </lineage>
</organism>
<evidence type="ECO:0000313" key="2">
    <source>
        <dbReference type="EMBL" id="MCZ3367184.1"/>
    </source>
</evidence>
<accession>A0A9E5A8P7</accession>
<proteinExistence type="predicted"/>
<sequence length="69" mass="7710">MLLLFAVHLIFGMIFLVTGILEFLKINTLDVSWIYMGSNLAIGTSIIILGILFAKSIFKPSQNSFFNVN</sequence>
<dbReference type="AlphaFoldDB" id="A0A9E5A8P7"/>
<protein>
    <submittedName>
        <fullName evidence="3">Uncharacterized protein</fullName>
    </submittedName>
</protein>
<evidence type="ECO:0000256" key="1">
    <source>
        <dbReference type="SAM" id="Phobius"/>
    </source>
</evidence>
<comment type="caution">
    <text evidence="3">The sequence shown here is derived from an EMBL/GenBank/DDBJ whole genome shotgun (WGS) entry which is preliminary data.</text>
</comment>
<feature type="transmembrane region" description="Helical" evidence="1">
    <location>
        <begin position="32"/>
        <end position="54"/>
    </location>
</feature>
<reference evidence="3" key="1">
    <citation type="submission" date="2022-12" db="EMBL/GenBank/DDBJ databases">
        <title>Reclassification of two methanogenic archaea species isolated from the Kolyma lowland permafrost.</title>
        <authorList>
            <person name="Trubitsyn V.E."/>
            <person name="Rivkina E.M."/>
            <person name="Shcherbakova V.A."/>
        </authorList>
    </citation>
    <scope>NUCLEOTIDE SEQUENCE</scope>
    <source>
        <strain evidence="2">M2</strain>
        <strain evidence="3">MK4</strain>
    </source>
</reference>
<dbReference type="EMBL" id="JAPVES010000030">
    <property type="protein sequence ID" value="MCZ3373668.1"/>
    <property type="molecule type" value="Genomic_DNA"/>
</dbReference>
<dbReference type="Proteomes" id="UP001074446">
    <property type="component" value="Unassembled WGS sequence"/>
</dbReference>
<evidence type="ECO:0000313" key="4">
    <source>
        <dbReference type="Proteomes" id="UP001068021"/>
    </source>
</evidence>
<feature type="transmembrane region" description="Helical" evidence="1">
    <location>
        <begin position="7"/>
        <end position="26"/>
    </location>
</feature>
<dbReference type="EMBL" id="JAPVER010000020">
    <property type="protein sequence ID" value="MCZ3367184.1"/>
    <property type="molecule type" value="Genomic_DNA"/>
</dbReference>
<keyword evidence="1" id="KW-0472">Membrane</keyword>
<keyword evidence="1" id="KW-1133">Transmembrane helix</keyword>
<evidence type="ECO:0000313" key="3">
    <source>
        <dbReference type="EMBL" id="MCZ3373668.1"/>
    </source>
</evidence>
<name>A0A9E5A8P7_9EURY</name>
<gene>
    <name evidence="3" type="ORF">O3H35_13550</name>
    <name evidence="2" type="ORF">O3H54_14940</name>
</gene>
<keyword evidence="4" id="KW-1185">Reference proteome</keyword>